<dbReference type="PANTHER" id="PTHR34947:SF4">
    <property type="entry name" value="TRANSMEMBRANE PROTEIN"/>
    <property type="match status" value="1"/>
</dbReference>
<dbReference type="Proteomes" id="UP001229421">
    <property type="component" value="Unassembled WGS sequence"/>
</dbReference>
<gene>
    <name evidence="2" type="ORF">QVD17_27286</name>
</gene>
<proteinExistence type="predicted"/>
<evidence type="ECO:0000313" key="3">
    <source>
        <dbReference type="Proteomes" id="UP001229421"/>
    </source>
</evidence>
<keyword evidence="1" id="KW-0812">Transmembrane</keyword>
<evidence type="ECO:0008006" key="4">
    <source>
        <dbReference type="Google" id="ProtNLM"/>
    </source>
</evidence>
<feature type="transmembrane region" description="Helical" evidence="1">
    <location>
        <begin position="21"/>
        <end position="41"/>
    </location>
</feature>
<name>A0AAD8K8F3_TARER</name>
<dbReference type="EMBL" id="JAUHHV010000007">
    <property type="protein sequence ID" value="KAK1418147.1"/>
    <property type="molecule type" value="Genomic_DNA"/>
</dbReference>
<evidence type="ECO:0000256" key="1">
    <source>
        <dbReference type="SAM" id="Phobius"/>
    </source>
</evidence>
<organism evidence="2 3">
    <name type="scientific">Tagetes erecta</name>
    <name type="common">African marigold</name>
    <dbReference type="NCBI Taxonomy" id="13708"/>
    <lineage>
        <taxon>Eukaryota</taxon>
        <taxon>Viridiplantae</taxon>
        <taxon>Streptophyta</taxon>
        <taxon>Embryophyta</taxon>
        <taxon>Tracheophyta</taxon>
        <taxon>Spermatophyta</taxon>
        <taxon>Magnoliopsida</taxon>
        <taxon>eudicotyledons</taxon>
        <taxon>Gunneridae</taxon>
        <taxon>Pentapetalae</taxon>
        <taxon>asterids</taxon>
        <taxon>campanulids</taxon>
        <taxon>Asterales</taxon>
        <taxon>Asteraceae</taxon>
        <taxon>Asteroideae</taxon>
        <taxon>Heliantheae alliance</taxon>
        <taxon>Tageteae</taxon>
        <taxon>Tagetes</taxon>
    </lineage>
</organism>
<sequence length="208" mass="24095">MAESTFKINNPTQQPKPHNSVFSIFIFIFMFSSTITLYSYTHNLSIYTDYNDRNFIFLIFNGILVFLFMNSTRVSSLKESYSVSASEIKHQTLFTSSPIQPKKNQSVITCEIKHQNLPIASSIERKEDQSVITCETKHHTLPISSAIEQQEEEIEQDSDVLWIVEDKFVETEEVKDDDEETEEFNKKCAEFIRKVKETMKSESLHGLS</sequence>
<accession>A0AAD8K8F3</accession>
<comment type="caution">
    <text evidence="2">The sequence shown here is derived from an EMBL/GenBank/DDBJ whole genome shotgun (WGS) entry which is preliminary data.</text>
</comment>
<keyword evidence="1" id="KW-0472">Membrane</keyword>
<keyword evidence="3" id="KW-1185">Reference proteome</keyword>
<dbReference type="AlphaFoldDB" id="A0AAD8K8F3"/>
<evidence type="ECO:0000313" key="2">
    <source>
        <dbReference type="EMBL" id="KAK1418147.1"/>
    </source>
</evidence>
<reference evidence="2" key="1">
    <citation type="journal article" date="2023" name="bioRxiv">
        <title>Improved chromosome-level genome assembly for marigold (Tagetes erecta).</title>
        <authorList>
            <person name="Jiang F."/>
            <person name="Yuan L."/>
            <person name="Wang S."/>
            <person name="Wang H."/>
            <person name="Xu D."/>
            <person name="Wang A."/>
            <person name="Fan W."/>
        </authorList>
    </citation>
    <scope>NUCLEOTIDE SEQUENCE</scope>
    <source>
        <strain evidence="2">WSJ</strain>
        <tissue evidence="2">Leaf</tissue>
    </source>
</reference>
<keyword evidence="1" id="KW-1133">Transmembrane helix</keyword>
<dbReference type="PANTHER" id="PTHR34947">
    <property type="entry name" value="TRANSMEMBRANE PROTEIN"/>
    <property type="match status" value="1"/>
</dbReference>
<protein>
    <recommendedName>
        <fullName evidence="4">Transmembrane protein</fullName>
    </recommendedName>
</protein>
<feature type="transmembrane region" description="Helical" evidence="1">
    <location>
        <begin position="53"/>
        <end position="70"/>
    </location>
</feature>